<name>A0AA92QXN1_9FIRM</name>
<dbReference type="AlphaFoldDB" id="A0AA92QXN1"/>
<protein>
    <submittedName>
        <fullName evidence="1">Uncharacterized protein</fullName>
    </submittedName>
</protein>
<accession>A0AA92QXN1</accession>
<proteinExistence type="predicted"/>
<dbReference type="Proteomes" id="UP000596035">
    <property type="component" value="Chromosome"/>
</dbReference>
<evidence type="ECO:0000313" key="1">
    <source>
        <dbReference type="EMBL" id="QQR31340.1"/>
    </source>
</evidence>
<dbReference type="EMBL" id="CP065321">
    <property type="protein sequence ID" value="QQR31340.1"/>
    <property type="molecule type" value="Genomic_DNA"/>
</dbReference>
<gene>
    <name evidence="1" type="ORF">I5Q82_06625</name>
</gene>
<evidence type="ECO:0000313" key="2">
    <source>
        <dbReference type="Proteomes" id="UP000596035"/>
    </source>
</evidence>
<sequence length="52" mass="6048">MDNKKTLLGIKPFQELTLCDDFIFSKVMRQPENLKPFLEGPLQKKIARVSKI</sequence>
<dbReference type="RefSeq" id="WP_157130657.1">
    <property type="nucleotide sequence ID" value="NZ_CAJTCQ010000001.1"/>
</dbReference>
<reference evidence="1 2" key="1">
    <citation type="submission" date="2020-11" db="EMBL/GenBank/DDBJ databases">
        <title>Closed and high quality bacterial genomes of the OMM12 community.</title>
        <authorList>
            <person name="Marbouty M."/>
            <person name="Lamy-Besnier Q."/>
            <person name="Debarbieux L."/>
            <person name="Koszul R."/>
        </authorList>
    </citation>
    <scope>NUCLEOTIDE SEQUENCE [LARGE SCALE GENOMIC DNA]</scope>
    <source>
        <strain evidence="1 2">KB18</strain>
    </source>
</reference>
<organism evidence="1 2">
    <name type="scientific">Acutalibacter muris</name>
    <dbReference type="NCBI Taxonomy" id="1796620"/>
    <lineage>
        <taxon>Bacteria</taxon>
        <taxon>Bacillati</taxon>
        <taxon>Bacillota</taxon>
        <taxon>Clostridia</taxon>
        <taxon>Eubacteriales</taxon>
        <taxon>Acutalibacteraceae</taxon>
        <taxon>Acutalibacter</taxon>
    </lineage>
</organism>